<accession>D5ZNZ2</accession>
<organism evidence="3 4">
    <name type="scientific">Streptomyces viridosporus (strain ATCC 14672 / DSM 40746 / JCM 4963 / KCTC 9882 / NRRL B-12104 / FH 1290)</name>
    <name type="common">Streptomyces ghanaensis</name>
    <dbReference type="NCBI Taxonomy" id="566461"/>
    <lineage>
        <taxon>Bacteria</taxon>
        <taxon>Bacillati</taxon>
        <taxon>Actinomycetota</taxon>
        <taxon>Actinomycetes</taxon>
        <taxon>Kitasatosporales</taxon>
        <taxon>Streptomycetaceae</taxon>
        <taxon>Streptomyces</taxon>
    </lineage>
</organism>
<dbReference type="PANTHER" id="PTHR33164">
    <property type="entry name" value="TRANSCRIPTIONAL REGULATOR, MARR FAMILY"/>
    <property type="match status" value="1"/>
</dbReference>
<reference evidence="4" key="1">
    <citation type="submission" date="2008-12" db="EMBL/GenBank/DDBJ databases">
        <title>Annotation of Streptomyces ghanaensis ATCC 14672.</title>
        <authorList>
            <consortium name="The Broad Institute Genome Sequencing Platform"/>
            <consortium name="Broad Institute Microbial Sequencing Center"/>
            <person name="Fischbach M."/>
            <person name="Ward D."/>
            <person name="Young S."/>
            <person name="Kodira C.D."/>
            <person name="Zeng Q."/>
            <person name="Koehrsen M."/>
            <person name="Godfrey P."/>
            <person name="Alvarado L."/>
            <person name="Berlin A.M."/>
            <person name="Borenstein D."/>
            <person name="Chen Z."/>
            <person name="Engels R."/>
            <person name="Freedman E."/>
            <person name="Gellesch M."/>
            <person name="Goldberg J."/>
            <person name="Griggs A."/>
            <person name="Gujja S."/>
            <person name="Heiman D.I."/>
            <person name="Hepburn T.A."/>
            <person name="Howarth C."/>
            <person name="Jen D."/>
            <person name="Larson L."/>
            <person name="Lewis B."/>
            <person name="Mehta T."/>
            <person name="Park D."/>
            <person name="Pearson M."/>
            <person name="Roberts A."/>
            <person name="Saif S."/>
            <person name="Shea T.D."/>
            <person name="Shenoy N."/>
            <person name="Sisk P."/>
            <person name="Stolte C."/>
            <person name="Sykes S.N."/>
            <person name="Walk T."/>
            <person name="White J."/>
            <person name="Yandava C."/>
            <person name="Straight P."/>
            <person name="Clardy J."/>
            <person name="Hung D."/>
            <person name="Kolter R."/>
            <person name="Mekalanos J."/>
            <person name="Walker S."/>
            <person name="Walsh C.T."/>
            <person name="Wieland B.L.C."/>
            <person name="Ilzarbe M."/>
            <person name="Galagan J."/>
            <person name="Nusbaum C."/>
            <person name="Birren B."/>
        </authorList>
    </citation>
    <scope>NUCLEOTIDE SEQUENCE [LARGE SCALE GENOMIC DNA]</scope>
    <source>
        <strain evidence="4">ATCC 14672 / DSM 40746 / JCM 4963 / KCTC 9882 / NRRL B-12104 / FH 1290</strain>
    </source>
</reference>
<dbReference type="SMART" id="SM00347">
    <property type="entry name" value="HTH_MARR"/>
    <property type="match status" value="1"/>
</dbReference>
<dbReference type="InterPro" id="IPR036390">
    <property type="entry name" value="WH_DNA-bd_sf"/>
</dbReference>
<proteinExistence type="predicted"/>
<dbReference type="SUPFAM" id="SSF46785">
    <property type="entry name" value="Winged helix' DNA-binding domain"/>
    <property type="match status" value="1"/>
</dbReference>
<dbReference type="Pfam" id="PF12802">
    <property type="entry name" value="MarR_2"/>
    <property type="match status" value="1"/>
</dbReference>
<evidence type="ECO:0000256" key="1">
    <source>
        <dbReference type="SAM" id="MobiDB-lite"/>
    </source>
</evidence>
<feature type="compositionally biased region" description="Polar residues" evidence="1">
    <location>
        <begin position="12"/>
        <end position="21"/>
    </location>
</feature>
<sequence>MWERQRPRTDESMSTGTTQRTANDEAVELWGRVINGFTVTNRKIHQVIHDEFSLTEAEAQVLLNLHRHPGQRAPMARLARATSFSTGGFTKLADKLAKRGLVVRAACPDDRRVTFLEYTEEGRKLADDLSHLVARTNHEAFIDVLGEERAKLLAGAMTELYRANAPSGD</sequence>
<dbReference type="InterPro" id="IPR000835">
    <property type="entry name" value="HTH_MarR-typ"/>
</dbReference>
<dbReference type="EMBL" id="DS999641">
    <property type="protein sequence ID" value="EFE72273.2"/>
    <property type="molecule type" value="Genomic_DNA"/>
</dbReference>
<evidence type="ECO:0000313" key="3">
    <source>
        <dbReference type="EMBL" id="EFE72273.2"/>
    </source>
</evidence>
<name>D5ZNZ2_STRV1</name>
<dbReference type="GO" id="GO:0003700">
    <property type="term" value="F:DNA-binding transcription factor activity"/>
    <property type="evidence" value="ECO:0007669"/>
    <property type="project" value="InterPro"/>
</dbReference>
<feature type="compositionally biased region" description="Basic and acidic residues" evidence="1">
    <location>
        <begin position="1"/>
        <end position="11"/>
    </location>
</feature>
<dbReference type="GO" id="GO:0006950">
    <property type="term" value="P:response to stress"/>
    <property type="evidence" value="ECO:0007669"/>
    <property type="project" value="TreeGrafter"/>
</dbReference>
<dbReference type="Proteomes" id="UP000003824">
    <property type="component" value="Unassembled WGS sequence"/>
</dbReference>
<evidence type="ECO:0000313" key="4">
    <source>
        <dbReference type="Proteomes" id="UP000003824"/>
    </source>
</evidence>
<feature type="domain" description="HTH marR-type" evidence="2">
    <location>
        <begin position="23"/>
        <end position="162"/>
    </location>
</feature>
<feature type="region of interest" description="Disordered" evidence="1">
    <location>
        <begin position="1"/>
        <end position="22"/>
    </location>
</feature>
<dbReference type="InterPro" id="IPR039422">
    <property type="entry name" value="MarR/SlyA-like"/>
</dbReference>
<dbReference type="PANTHER" id="PTHR33164:SF99">
    <property type="entry name" value="MARR FAMILY REGULATORY PROTEIN"/>
    <property type="match status" value="1"/>
</dbReference>
<evidence type="ECO:0000259" key="2">
    <source>
        <dbReference type="PROSITE" id="PS50995"/>
    </source>
</evidence>
<dbReference type="PRINTS" id="PR00598">
    <property type="entry name" value="HTHMARR"/>
</dbReference>
<dbReference type="InterPro" id="IPR036388">
    <property type="entry name" value="WH-like_DNA-bd_sf"/>
</dbReference>
<dbReference type="PROSITE" id="PS50995">
    <property type="entry name" value="HTH_MARR_2"/>
    <property type="match status" value="1"/>
</dbReference>
<protein>
    <submittedName>
        <fullName evidence="3">Regulatory protein</fullName>
    </submittedName>
</protein>
<dbReference type="eggNOG" id="COG1846">
    <property type="taxonomic scope" value="Bacteria"/>
</dbReference>
<dbReference type="AlphaFoldDB" id="D5ZNZ2"/>
<dbReference type="Gene3D" id="1.10.10.10">
    <property type="entry name" value="Winged helix-like DNA-binding domain superfamily/Winged helix DNA-binding domain"/>
    <property type="match status" value="1"/>
</dbReference>
<gene>
    <name evidence="3" type="ORF">SSFG_07508</name>
</gene>